<evidence type="ECO:0008006" key="4">
    <source>
        <dbReference type="Google" id="ProtNLM"/>
    </source>
</evidence>
<keyword evidence="1" id="KW-0732">Signal</keyword>
<evidence type="ECO:0000313" key="2">
    <source>
        <dbReference type="EMBL" id="QFP79198.1"/>
    </source>
</evidence>
<accession>A0ABX6C6K8</accession>
<reference evidence="2 3" key="1">
    <citation type="submission" date="2019-10" db="EMBL/GenBank/DDBJ databases">
        <title>Genome sequencing of Lactobacillus graminis.</title>
        <authorList>
            <person name="Kim K."/>
        </authorList>
    </citation>
    <scope>NUCLEOTIDE SEQUENCE [LARGE SCALE GENOMIC DNA]</scope>
    <source>
        <strain evidence="2 3">LG542</strain>
    </source>
</reference>
<dbReference type="Proteomes" id="UP000326334">
    <property type="component" value="Chromosome"/>
</dbReference>
<sequence length="400" mass="44057">MRKPILIAVFLAMTLLVGCHTKTTSTPPARSKSSVPRDTTKKILADDSKIWLSKKQLLSQQTSRGLSEQITVSNITQQTAPKQWQMIKGQLTNQSVSYQPISFKKWQHDSRRSLIKSYQKTLHLITVAQANTALKKLGANFKISHLSDFIFLETKTGQVTINQGFIAKGNQLYAISTQYRDSNEPTTFNRGQLFTSHKIAANPTAKPVTLNHLNGTWIAADTTTSANDTGKMMVKDGFLYQQRYDSLERSAIQDLSQYSLMTLNQNTTYAAQKRAAAQADYELTPKSIASGDSIGYLYLFMNDHVLLRIGAGQTTSYQKTDSQLAASDLSQTNQIIFKQLDQQKPGEAASTITVKAGPAVVGMSKSLKYITDATAGQITKDIVISDIQNGQISIASESAQ</sequence>
<name>A0ABX6C6K8_9LACO</name>
<feature type="chain" id="PRO_5045343854" description="Lipoprotein" evidence="1">
    <location>
        <begin position="22"/>
        <end position="400"/>
    </location>
</feature>
<keyword evidence="3" id="KW-1185">Reference proteome</keyword>
<proteinExistence type="predicted"/>
<gene>
    <name evidence="2" type="ORF">LG542_02695</name>
</gene>
<dbReference type="PROSITE" id="PS51257">
    <property type="entry name" value="PROKAR_LIPOPROTEIN"/>
    <property type="match status" value="1"/>
</dbReference>
<dbReference type="EMBL" id="CP045007">
    <property type="protein sequence ID" value="QFP79198.1"/>
    <property type="molecule type" value="Genomic_DNA"/>
</dbReference>
<feature type="signal peptide" evidence="1">
    <location>
        <begin position="1"/>
        <end position="21"/>
    </location>
</feature>
<organism evidence="2 3">
    <name type="scientific">Latilactobacillus graminis</name>
    <dbReference type="NCBI Taxonomy" id="60519"/>
    <lineage>
        <taxon>Bacteria</taxon>
        <taxon>Bacillati</taxon>
        <taxon>Bacillota</taxon>
        <taxon>Bacilli</taxon>
        <taxon>Lactobacillales</taxon>
        <taxon>Lactobacillaceae</taxon>
        <taxon>Latilactobacillus</taxon>
    </lineage>
</organism>
<evidence type="ECO:0000313" key="3">
    <source>
        <dbReference type="Proteomes" id="UP000326334"/>
    </source>
</evidence>
<dbReference type="RefSeq" id="WP_057908657.1">
    <property type="nucleotide sequence ID" value="NZ_CP045007.1"/>
</dbReference>
<protein>
    <recommendedName>
        <fullName evidence="4">Lipoprotein</fullName>
    </recommendedName>
</protein>
<evidence type="ECO:0000256" key="1">
    <source>
        <dbReference type="SAM" id="SignalP"/>
    </source>
</evidence>